<dbReference type="AlphaFoldDB" id="A0A9P3G8F4"/>
<dbReference type="EMBL" id="BPQB01000015">
    <property type="protein sequence ID" value="GJE90136.1"/>
    <property type="molecule type" value="Genomic_DNA"/>
</dbReference>
<accession>A0A9P3G8F4</accession>
<evidence type="ECO:0000313" key="2">
    <source>
        <dbReference type="Proteomes" id="UP000703269"/>
    </source>
</evidence>
<evidence type="ECO:0000313" key="1">
    <source>
        <dbReference type="EMBL" id="GJE90136.1"/>
    </source>
</evidence>
<organism evidence="1 2">
    <name type="scientific">Phanerochaete sordida</name>
    <dbReference type="NCBI Taxonomy" id="48140"/>
    <lineage>
        <taxon>Eukaryota</taxon>
        <taxon>Fungi</taxon>
        <taxon>Dikarya</taxon>
        <taxon>Basidiomycota</taxon>
        <taxon>Agaricomycotina</taxon>
        <taxon>Agaricomycetes</taxon>
        <taxon>Polyporales</taxon>
        <taxon>Phanerochaetaceae</taxon>
        <taxon>Phanerochaete</taxon>
    </lineage>
</organism>
<comment type="caution">
    <text evidence="1">The sequence shown here is derived from an EMBL/GenBank/DDBJ whole genome shotgun (WGS) entry which is preliminary data.</text>
</comment>
<proteinExistence type="predicted"/>
<reference evidence="1 2" key="1">
    <citation type="submission" date="2021-08" db="EMBL/GenBank/DDBJ databases">
        <title>Draft Genome Sequence of Phanerochaete sordida strain YK-624.</title>
        <authorList>
            <person name="Mori T."/>
            <person name="Dohra H."/>
            <person name="Suzuki T."/>
            <person name="Kawagishi H."/>
            <person name="Hirai H."/>
        </authorList>
    </citation>
    <scope>NUCLEOTIDE SEQUENCE [LARGE SCALE GENOMIC DNA]</scope>
    <source>
        <strain evidence="1 2">YK-624</strain>
    </source>
</reference>
<keyword evidence="2" id="KW-1185">Reference proteome</keyword>
<name>A0A9P3G8F4_9APHY</name>
<protein>
    <submittedName>
        <fullName evidence="1">Uncharacterized protein</fullName>
    </submittedName>
</protein>
<dbReference type="Proteomes" id="UP000703269">
    <property type="component" value="Unassembled WGS sequence"/>
</dbReference>
<gene>
    <name evidence="1" type="ORF">PsYK624_062600</name>
</gene>
<sequence>MNQICKDLDAKDAIKDVEAMRRGTPVYLPFRPTAEETEDAKARAAIKAQIAGDKYERAQKAAREKAAARGPHDRHACCRCFSARHLRRAAPSGIAGKDHPTTCLRIPLAGGGWRAAVHDDAPTADAGRKGTLLLCP</sequence>